<dbReference type="InterPro" id="IPR011333">
    <property type="entry name" value="SKP1/BTB/POZ_sf"/>
</dbReference>
<dbReference type="AlphaFoldDB" id="A0A401SQ40"/>
<evidence type="ECO:0000313" key="3">
    <source>
        <dbReference type="EMBL" id="GCC32529.1"/>
    </source>
</evidence>
<name>A0A401SQ40_CHIPU</name>
<gene>
    <name evidence="3" type="ORF">chiPu_0010991</name>
</gene>
<accession>A0A401SQ40</accession>
<dbReference type="InterPro" id="IPR003131">
    <property type="entry name" value="T1-type_BTB"/>
</dbReference>
<evidence type="ECO:0000259" key="2">
    <source>
        <dbReference type="Pfam" id="PF25611"/>
    </source>
</evidence>
<evidence type="ECO:0000259" key="1">
    <source>
        <dbReference type="Pfam" id="PF02214"/>
    </source>
</evidence>
<dbReference type="OMA" id="CFFIDRP"/>
<reference evidence="3 4" key="1">
    <citation type="journal article" date="2018" name="Nat. Ecol. Evol.">
        <title>Shark genomes provide insights into elasmobranch evolution and the origin of vertebrates.</title>
        <authorList>
            <person name="Hara Y"/>
            <person name="Yamaguchi K"/>
            <person name="Onimaru K"/>
            <person name="Kadota M"/>
            <person name="Koyanagi M"/>
            <person name="Keeley SD"/>
            <person name="Tatsumi K"/>
            <person name="Tanaka K"/>
            <person name="Motone F"/>
            <person name="Kageyama Y"/>
            <person name="Nozu R"/>
            <person name="Adachi N"/>
            <person name="Nishimura O"/>
            <person name="Nakagawa R"/>
            <person name="Tanegashima C"/>
            <person name="Kiyatake I"/>
            <person name="Matsumoto R"/>
            <person name="Murakumo K"/>
            <person name="Nishida K"/>
            <person name="Terakita A"/>
            <person name="Kuratani S"/>
            <person name="Sato K"/>
            <person name="Hyodo S Kuraku.S."/>
        </authorList>
    </citation>
    <scope>NUCLEOTIDE SEQUENCE [LARGE SCALE GENOMIC DNA]</scope>
</reference>
<dbReference type="OrthoDB" id="2414723at2759"/>
<dbReference type="GO" id="GO:0051260">
    <property type="term" value="P:protein homooligomerization"/>
    <property type="evidence" value="ECO:0007669"/>
    <property type="project" value="InterPro"/>
</dbReference>
<feature type="domain" description="KCTD7/14 C-terminal" evidence="2">
    <location>
        <begin position="99"/>
        <end position="218"/>
    </location>
</feature>
<protein>
    <submittedName>
        <fullName evidence="3">Uncharacterized protein</fullName>
    </submittedName>
</protein>
<sequence length="219" mass="25092">MILNVGGEIYTTTASTLKKYPRSTLAELCSNPGKATIDRKGRIFIDREGTFFKYILAFLRSGQLPTRFTQQIYQEALFYNIEPLVELLKDSPELYGELVGRQQFLSEVPNYMENIEVLIHLARAESVGSRRSWVMVCVVKDKEDEAKVLETIRDLGPDKDTLVKFGPWKPSPTASDLLDCIKLDIEKRGYNVSFQPYKAVRGLLSSSCNLLFEFVFTWW</sequence>
<dbReference type="Gene3D" id="3.30.710.10">
    <property type="entry name" value="Potassium Channel Kv1.1, Chain A"/>
    <property type="match status" value="1"/>
</dbReference>
<dbReference type="Proteomes" id="UP000287033">
    <property type="component" value="Unassembled WGS sequence"/>
</dbReference>
<comment type="caution">
    <text evidence="3">The sequence shown here is derived from an EMBL/GenBank/DDBJ whole genome shotgun (WGS) entry which is preliminary data.</text>
</comment>
<evidence type="ECO:0000313" key="4">
    <source>
        <dbReference type="Proteomes" id="UP000287033"/>
    </source>
</evidence>
<dbReference type="Pfam" id="PF25611">
    <property type="entry name" value="KCTD_C"/>
    <property type="match status" value="1"/>
</dbReference>
<organism evidence="3 4">
    <name type="scientific">Chiloscyllium punctatum</name>
    <name type="common">Brownbanded bambooshark</name>
    <name type="synonym">Hemiscyllium punctatum</name>
    <dbReference type="NCBI Taxonomy" id="137246"/>
    <lineage>
        <taxon>Eukaryota</taxon>
        <taxon>Metazoa</taxon>
        <taxon>Chordata</taxon>
        <taxon>Craniata</taxon>
        <taxon>Vertebrata</taxon>
        <taxon>Chondrichthyes</taxon>
        <taxon>Elasmobranchii</taxon>
        <taxon>Galeomorphii</taxon>
        <taxon>Galeoidea</taxon>
        <taxon>Orectolobiformes</taxon>
        <taxon>Hemiscylliidae</taxon>
        <taxon>Chiloscyllium</taxon>
    </lineage>
</organism>
<dbReference type="STRING" id="137246.A0A401SQ40"/>
<dbReference type="PANTHER" id="PTHR14499:SF3">
    <property type="entry name" value="BTB_POZ DOMAIN-CONTAINING PROTEIN KCTD14"/>
    <property type="match status" value="1"/>
</dbReference>
<dbReference type="Pfam" id="PF02214">
    <property type="entry name" value="BTB_2"/>
    <property type="match status" value="1"/>
</dbReference>
<keyword evidence="4" id="KW-1185">Reference proteome</keyword>
<dbReference type="PANTHER" id="PTHR14499">
    <property type="entry name" value="POTASSIUM CHANNEL TETRAMERIZATION DOMAIN-CONTAINING"/>
    <property type="match status" value="1"/>
</dbReference>
<dbReference type="InterPro" id="IPR057890">
    <property type="entry name" value="KCTD7/14_C"/>
</dbReference>
<proteinExistence type="predicted"/>
<feature type="domain" description="Potassium channel tetramerisation-type BTB" evidence="1">
    <location>
        <begin position="2"/>
        <end position="85"/>
    </location>
</feature>
<dbReference type="EMBL" id="BEZZ01000442">
    <property type="protein sequence ID" value="GCC32529.1"/>
    <property type="molecule type" value="Genomic_DNA"/>
</dbReference>
<dbReference type="SUPFAM" id="SSF54695">
    <property type="entry name" value="POZ domain"/>
    <property type="match status" value="1"/>
</dbReference>